<dbReference type="InterPro" id="IPR020719">
    <property type="entry name" value="RNA3'_term_phos_cycl-like_CS"/>
</dbReference>
<feature type="active site" description="Tele-AMP-histidine intermediate" evidence="9">
    <location>
        <position position="298"/>
    </location>
</feature>
<sequence>MDSAAVEIDGSVMEGGGQILRVSAALSCITGSAIKIIKIRAGRSTPGLRPQHLTGLQLLSDLCSGSLQGASIGSTDISLTPGKVRSGNHTADTQTAGSVCLLLQAALPCALYADAASQLLLKGGTNAEMAPQIDYTVKVFKPVVEKFGVHFDCDIRMRGYYPKGGGEVVVTAQPLKELQPVSMTDRGNITKIHGRAFVAGVLPFKLAKDMSAAAVRTIRKEIKELYINIQAVQEKEKAYGNGNGIISSLIGPGEAAAAVRMMMIVMMSLTLLPPPQLIIFMALAKGTSRIRTGAVTLHTQTAIHIAEQLTQAKFTITKSEDELSSGVTYIIECQGSGVVNPNL</sequence>
<dbReference type="AlphaFoldDB" id="A0A3B5LM33"/>
<evidence type="ECO:0000313" key="14">
    <source>
        <dbReference type="Ensembl" id="ENSXCOP00000010581.1"/>
    </source>
</evidence>
<reference evidence="14" key="2">
    <citation type="submission" date="2025-09" db="UniProtKB">
        <authorList>
            <consortium name="Ensembl"/>
        </authorList>
    </citation>
    <scope>IDENTIFICATION</scope>
</reference>
<organism evidence="14 15">
    <name type="scientific">Xiphophorus couchianus</name>
    <name type="common">Monterrey platyfish</name>
    <dbReference type="NCBI Taxonomy" id="32473"/>
    <lineage>
        <taxon>Eukaryota</taxon>
        <taxon>Metazoa</taxon>
        <taxon>Chordata</taxon>
        <taxon>Craniata</taxon>
        <taxon>Vertebrata</taxon>
        <taxon>Euteleostomi</taxon>
        <taxon>Actinopterygii</taxon>
        <taxon>Neopterygii</taxon>
        <taxon>Teleostei</taxon>
        <taxon>Neoteleostei</taxon>
        <taxon>Acanthomorphata</taxon>
        <taxon>Ovalentaria</taxon>
        <taxon>Atherinomorphae</taxon>
        <taxon>Cyprinodontiformes</taxon>
        <taxon>Poeciliidae</taxon>
        <taxon>Poeciliinae</taxon>
        <taxon>Xiphophorus</taxon>
    </lineage>
</organism>
<name>A0A3B5LM33_9TELE</name>
<dbReference type="InterPro" id="IPR037136">
    <property type="entry name" value="RNA3'_phos_cyclase_dom_sf"/>
</dbReference>
<protein>
    <recommendedName>
        <fullName evidence="3">RNA 3'-terminal phosphate cyclase</fullName>
        <ecNumber evidence="2">6.5.1.4</ecNumber>
    </recommendedName>
    <alternativeName>
        <fullName evidence="7">RNA terminal phosphate cyclase domain-containing protein 1</fullName>
    </alternativeName>
</protein>
<dbReference type="GeneTree" id="ENSGT00530000063404"/>
<dbReference type="PIRSF" id="PIRSF005378">
    <property type="entry name" value="RNA3'_term_phos_cycl_euk"/>
    <property type="match status" value="1"/>
</dbReference>
<dbReference type="InterPro" id="IPR013791">
    <property type="entry name" value="RNA3'-term_phos_cycl_insert"/>
</dbReference>
<evidence type="ECO:0000256" key="8">
    <source>
        <dbReference type="ARBA" id="ARBA00045867"/>
    </source>
</evidence>
<feature type="transmembrane region" description="Helical" evidence="11">
    <location>
        <begin position="261"/>
        <end position="283"/>
    </location>
</feature>
<dbReference type="Pfam" id="PF01137">
    <property type="entry name" value="RTC"/>
    <property type="match status" value="1"/>
</dbReference>
<dbReference type="SUPFAM" id="SSF52913">
    <property type="entry name" value="RNA 3'-terminal phosphate cyclase, RPTC, insert domain"/>
    <property type="match status" value="1"/>
</dbReference>
<dbReference type="InterPro" id="IPR000228">
    <property type="entry name" value="RNA3'_term_phos_cyc"/>
</dbReference>
<dbReference type="InterPro" id="IPR036553">
    <property type="entry name" value="RPTC_insert"/>
</dbReference>
<dbReference type="Gene3D" id="3.65.10.20">
    <property type="entry name" value="RNA 3'-terminal phosphate cyclase domain"/>
    <property type="match status" value="2"/>
</dbReference>
<evidence type="ECO:0000256" key="10">
    <source>
        <dbReference type="PIRSR" id="PIRSR005378-2"/>
    </source>
</evidence>
<evidence type="ECO:0000256" key="2">
    <source>
        <dbReference type="ARBA" id="ARBA00012725"/>
    </source>
</evidence>
<evidence type="ECO:0000256" key="7">
    <source>
        <dbReference type="ARBA" id="ARBA00032543"/>
    </source>
</evidence>
<feature type="binding site" evidence="10">
    <location>
        <position position="104"/>
    </location>
    <ligand>
        <name>ATP</name>
        <dbReference type="ChEBI" id="CHEBI:30616"/>
    </ligand>
</feature>
<dbReference type="SUPFAM" id="SSF55205">
    <property type="entry name" value="EPT/RTPC-like"/>
    <property type="match status" value="2"/>
</dbReference>
<dbReference type="PROSITE" id="PS01287">
    <property type="entry name" value="RTC"/>
    <property type="match status" value="1"/>
</dbReference>
<dbReference type="PANTHER" id="PTHR11096">
    <property type="entry name" value="RNA 3' TERMINAL PHOSPHATE CYCLASE"/>
    <property type="match status" value="1"/>
</dbReference>
<keyword evidence="15" id="KW-1185">Reference proteome</keyword>
<evidence type="ECO:0000259" key="12">
    <source>
        <dbReference type="Pfam" id="PF01137"/>
    </source>
</evidence>
<evidence type="ECO:0000256" key="4">
    <source>
        <dbReference type="ARBA" id="ARBA00022598"/>
    </source>
</evidence>
<dbReference type="EC" id="6.5.1.4" evidence="2"/>
<keyword evidence="11" id="KW-0812">Transmembrane</keyword>
<evidence type="ECO:0000256" key="11">
    <source>
        <dbReference type="SAM" id="Phobius"/>
    </source>
</evidence>
<evidence type="ECO:0000256" key="3">
    <source>
        <dbReference type="ARBA" id="ARBA00021428"/>
    </source>
</evidence>
<reference evidence="14" key="1">
    <citation type="submission" date="2025-08" db="UniProtKB">
        <authorList>
            <consortium name="Ensembl"/>
        </authorList>
    </citation>
    <scope>IDENTIFICATION</scope>
</reference>
<evidence type="ECO:0000256" key="6">
    <source>
        <dbReference type="ARBA" id="ARBA00024481"/>
    </source>
</evidence>
<dbReference type="InterPro" id="IPR013792">
    <property type="entry name" value="RNA3'P_cycl/enolpyr_Trfase_a/b"/>
</dbReference>
<evidence type="ECO:0000313" key="15">
    <source>
        <dbReference type="Proteomes" id="UP000261380"/>
    </source>
</evidence>
<dbReference type="NCBIfam" id="TIGR03399">
    <property type="entry name" value="RNA_3prim_cycl"/>
    <property type="match status" value="1"/>
</dbReference>
<keyword evidence="10" id="KW-0067">ATP-binding</keyword>
<comment type="function">
    <text evidence="8">Catalyzes the conversion of 3'-phosphate to a 2',3'-cyclic phosphodiester at the end of RNA. The mechanism of action of the enzyme occurs in 3 steps: (A) adenylation of the enzyme by ATP; (B) transfer of adenylate to an RNA-N3'P to produce RNA-N3'PP5'A; (C) and attack of the adjacent 2'-hydroxyl on the 3'-phosphorus in the diester linkage to produce the cyclic end product. Likely functions in some aspects of cellular RNA processing. Function plays an important role in regulating axon regeneration by inhibiting central nervous system (CNS) axon regeneration following optic nerve injury.</text>
</comment>
<feature type="domain" description="RNA 3'-terminal phosphate cyclase" evidence="12">
    <location>
        <begin position="13"/>
        <end position="316"/>
    </location>
</feature>
<proteinExistence type="inferred from homology"/>
<evidence type="ECO:0000256" key="1">
    <source>
        <dbReference type="ARBA" id="ARBA00009206"/>
    </source>
</evidence>
<keyword evidence="11" id="KW-1133">Transmembrane helix</keyword>
<dbReference type="Ensembl" id="ENSXCOT00000010705.1">
    <property type="protein sequence ID" value="ENSXCOP00000010581.1"/>
    <property type="gene ID" value="ENSXCOG00000008002.1"/>
</dbReference>
<dbReference type="STRING" id="32473.ENSXCOP00000010581"/>
<keyword evidence="4" id="KW-0436">Ligase</keyword>
<evidence type="ECO:0000256" key="5">
    <source>
        <dbReference type="ARBA" id="ARBA00022741"/>
    </source>
</evidence>
<dbReference type="InterPro" id="IPR017770">
    <property type="entry name" value="RNA3'_term_phos_cyc_type_1"/>
</dbReference>
<dbReference type="PANTHER" id="PTHR11096:SF0">
    <property type="entry name" value="RNA 3'-TERMINAL PHOSPHATE CYCLASE"/>
    <property type="match status" value="1"/>
</dbReference>
<dbReference type="GO" id="GO:0003963">
    <property type="term" value="F:RNA-3'-phosphate cyclase activity"/>
    <property type="evidence" value="ECO:0007669"/>
    <property type="project" value="UniProtKB-EC"/>
</dbReference>
<dbReference type="GO" id="GO:0005524">
    <property type="term" value="F:ATP binding"/>
    <property type="evidence" value="ECO:0007669"/>
    <property type="project" value="UniProtKB-KW"/>
</dbReference>
<keyword evidence="5 10" id="KW-0547">Nucleotide-binding</keyword>
<dbReference type="GO" id="GO:0006396">
    <property type="term" value="P:RNA processing"/>
    <property type="evidence" value="ECO:0007669"/>
    <property type="project" value="InterPro"/>
</dbReference>
<keyword evidence="11" id="KW-0472">Membrane</keyword>
<dbReference type="GO" id="GO:0005634">
    <property type="term" value="C:nucleus"/>
    <property type="evidence" value="ECO:0007669"/>
    <property type="project" value="TreeGrafter"/>
</dbReference>
<dbReference type="InterPro" id="IPR023797">
    <property type="entry name" value="RNA3'_phos_cyclase_dom"/>
</dbReference>
<accession>A0A3B5LM33</accession>
<feature type="domain" description="RNA 3'-terminal phosphate cyclase insert" evidence="13">
    <location>
        <begin position="184"/>
        <end position="246"/>
    </location>
</feature>
<dbReference type="Proteomes" id="UP000261380">
    <property type="component" value="Unplaced"/>
</dbReference>
<evidence type="ECO:0000259" key="13">
    <source>
        <dbReference type="Pfam" id="PF05189"/>
    </source>
</evidence>
<comment type="similarity">
    <text evidence="1">Belongs to the RNA 3'-terminal cyclase family. Type 1 subfamily.</text>
</comment>
<evidence type="ECO:0000256" key="9">
    <source>
        <dbReference type="PIRSR" id="PIRSR005378-1"/>
    </source>
</evidence>
<comment type="catalytic activity">
    <reaction evidence="6">
        <text>a 3'-end 3'-phospho-ribonucleotide-RNA + ATP = a 3'-end 2',3'-cyclophospho-ribonucleotide-RNA + AMP + diphosphate</text>
        <dbReference type="Rhea" id="RHEA:23976"/>
        <dbReference type="Rhea" id="RHEA-COMP:10463"/>
        <dbReference type="Rhea" id="RHEA-COMP:10464"/>
        <dbReference type="ChEBI" id="CHEBI:30616"/>
        <dbReference type="ChEBI" id="CHEBI:33019"/>
        <dbReference type="ChEBI" id="CHEBI:83062"/>
        <dbReference type="ChEBI" id="CHEBI:83064"/>
        <dbReference type="ChEBI" id="CHEBI:456215"/>
        <dbReference type="EC" id="6.5.1.4"/>
    </reaction>
</comment>
<dbReference type="Pfam" id="PF05189">
    <property type="entry name" value="RTC_insert"/>
    <property type="match status" value="1"/>
</dbReference>